<evidence type="ECO:0000259" key="1">
    <source>
        <dbReference type="Pfam" id="PF13157"/>
    </source>
</evidence>
<sequence length="116" mass="12339">MSCGGKQNGGTHLPANQFCCPQHQIFVEDFCGSLVGSIPVTTPIWTAPTVNDYFQGTFTVTNNSDAALAIGANGTATTTVPPRSTVSISVNQPTSFNVILGPNQQADYCIRLYKRV</sequence>
<comment type="caution">
    <text evidence="2">The sequence shown here is derived from an EMBL/GenBank/DDBJ whole genome shotgun (WGS) entry which is preliminary data.</text>
</comment>
<dbReference type="OrthoDB" id="2878653at2"/>
<evidence type="ECO:0000313" key="2">
    <source>
        <dbReference type="EMBL" id="KEF38368.1"/>
    </source>
</evidence>
<dbReference type="Pfam" id="PF13157">
    <property type="entry name" value="Enas"/>
    <property type="match status" value="1"/>
</dbReference>
<dbReference type="EMBL" id="JJRY01000008">
    <property type="protein sequence ID" value="KEF38368.1"/>
    <property type="molecule type" value="Genomic_DNA"/>
</dbReference>
<dbReference type="GeneID" id="89467279"/>
<proteinExistence type="predicted"/>
<dbReference type="InterPro" id="IPR025055">
    <property type="entry name" value="Ena_core"/>
</dbReference>
<feature type="domain" description="Endospore appendages core" evidence="1">
    <location>
        <begin position="19"/>
        <end position="112"/>
    </location>
</feature>
<dbReference type="AlphaFoldDB" id="A0A072NN52"/>
<name>A0A072NN52_SCHAZ</name>
<dbReference type="Proteomes" id="UP000027936">
    <property type="component" value="Unassembled WGS sequence"/>
</dbReference>
<protein>
    <recommendedName>
        <fullName evidence="1">Endospore appendages core domain-containing protein</fullName>
    </recommendedName>
</protein>
<reference evidence="2 3" key="1">
    <citation type="submission" date="2014-04" db="EMBL/GenBank/DDBJ databases">
        <title>Draft genome sequence of Bacillus azotoformans MEV2011, a (co-) denitrifying strain unable to grow in the presence of oxygen.</title>
        <authorList>
            <person name="Nielsen M."/>
            <person name="Schreiber L."/>
            <person name="Finster K."/>
            <person name="Schramm A."/>
        </authorList>
    </citation>
    <scope>NUCLEOTIDE SEQUENCE [LARGE SCALE GENOMIC DNA]</scope>
    <source>
        <strain evidence="2 3">MEV2011</strain>
    </source>
</reference>
<dbReference type="RefSeq" id="WP_004431916.1">
    <property type="nucleotide sequence ID" value="NZ_JJRY01000008.1"/>
</dbReference>
<evidence type="ECO:0000313" key="3">
    <source>
        <dbReference type="Proteomes" id="UP000027936"/>
    </source>
</evidence>
<gene>
    <name evidence="2" type="ORF">M670_02411</name>
</gene>
<accession>A0A072NN52</accession>
<organism evidence="2 3">
    <name type="scientific">Schinkia azotoformans MEV2011</name>
    <dbReference type="NCBI Taxonomy" id="1348973"/>
    <lineage>
        <taxon>Bacteria</taxon>
        <taxon>Bacillati</taxon>
        <taxon>Bacillota</taxon>
        <taxon>Bacilli</taxon>
        <taxon>Bacillales</taxon>
        <taxon>Bacillaceae</taxon>
        <taxon>Calidifontibacillus/Schinkia group</taxon>
        <taxon>Schinkia</taxon>
    </lineage>
</organism>